<dbReference type="EMBL" id="CP035495">
    <property type="protein sequence ID" value="QAY63410.1"/>
    <property type="molecule type" value="Genomic_DNA"/>
</dbReference>
<feature type="domain" description="GtrA/DPMS transmembrane" evidence="7">
    <location>
        <begin position="24"/>
        <end position="147"/>
    </location>
</feature>
<dbReference type="Proteomes" id="UP000291758">
    <property type="component" value="Chromosome"/>
</dbReference>
<evidence type="ECO:0000256" key="2">
    <source>
        <dbReference type="ARBA" id="ARBA00009399"/>
    </source>
</evidence>
<accession>A0A4P6EL13</accession>
<keyword evidence="3 6" id="KW-0812">Transmembrane</keyword>
<reference evidence="8 9" key="1">
    <citation type="submission" date="2019-01" db="EMBL/GenBank/DDBJ databases">
        <title>Genome sequencing of strain 2JSPR-7.</title>
        <authorList>
            <person name="Heo J."/>
            <person name="Kim S.-J."/>
            <person name="Kim J.-S."/>
            <person name="Hong S.-B."/>
            <person name="Kwon S.-W."/>
        </authorList>
    </citation>
    <scope>NUCLEOTIDE SEQUENCE [LARGE SCALE GENOMIC DNA]</scope>
    <source>
        <strain evidence="8 9">2JSPR-7</strain>
    </source>
</reference>
<dbReference type="KEGG" id="xyl:ET495_09290"/>
<feature type="transmembrane region" description="Helical" evidence="6">
    <location>
        <begin position="124"/>
        <end position="141"/>
    </location>
</feature>
<dbReference type="OrthoDB" id="9807815at2"/>
<name>A0A4P6EL13_9MICO</name>
<comment type="similarity">
    <text evidence="2">Belongs to the GtrA family.</text>
</comment>
<dbReference type="PANTHER" id="PTHR38459:SF1">
    <property type="entry name" value="PROPHAGE BACTOPRENOL-LINKED GLUCOSE TRANSLOCASE HOMOLOG"/>
    <property type="match status" value="1"/>
</dbReference>
<evidence type="ECO:0000313" key="9">
    <source>
        <dbReference type="Proteomes" id="UP000291758"/>
    </source>
</evidence>
<evidence type="ECO:0000256" key="4">
    <source>
        <dbReference type="ARBA" id="ARBA00022989"/>
    </source>
</evidence>
<keyword evidence="4 6" id="KW-1133">Transmembrane helix</keyword>
<feature type="transmembrane region" description="Helical" evidence="6">
    <location>
        <begin position="22"/>
        <end position="43"/>
    </location>
</feature>
<gene>
    <name evidence="8" type="ORF">ET495_09290</name>
</gene>
<dbReference type="RefSeq" id="WP_129204482.1">
    <property type="nucleotide sequence ID" value="NZ_CP035495.1"/>
</dbReference>
<dbReference type="PANTHER" id="PTHR38459">
    <property type="entry name" value="PROPHAGE BACTOPRENOL-LINKED GLUCOSE TRANSLOCASE HOMOLOG"/>
    <property type="match status" value="1"/>
</dbReference>
<evidence type="ECO:0000256" key="3">
    <source>
        <dbReference type="ARBA" id="ARBA00022692"/>
    </source>
</evidence>
<dbReference type="AlphaFoldDB" id="A0A4P6EL13"/>
<keyword evidence="9" id="KW-1185">Reference proteome</keyword>
<evidence type="ECO:0000256" key="5">
    <source>
        <dbReference type="ARBA" id="ARBA00023136"/>
    </source>
</evidence>
<dbReference type="GO" id="GO:0005886">
    <property type="term" value="C:plasma membrane"/>
    <property type="evidence" value="ECO:0007669"/>
    <property type="project" value="TreeGrafter"/>
</dbReference>
<feature type="transmembrane region" description="Helical" evidence="6">
    <location>
        <begin position="89"/>
        <end position="112"/>
    </location>
</feature>
<dbReference type="Pfam" id="PF04138">
    <property type="entry name" value="GtrA_DPMS_TM"/>
    <property type="match status" value="1"/>
</dbReference>
<dbReference type="InterPro" id="IPR007267">
    <property type="entry name" value="GtrA_DPMS_TM"/>
</dbReference>
<keyword evidence="5 6" id="KW-0472">Membrane</keyword>
<sequence>MTSTTAQEPDLRRRAWTRMLELIRFGSVGAVAYVVDLGIFNLIRGSEMLGHKPITAKVVSVAVATLVAWLGNRYWTFSDRRTDTHARELLGFVVVNVGGMLVAVACLAVSHYVLGFRSQLADNISANVVGLVLGTAFRYLAYRRWVFTGAAPPNAECPGD</sequence>
<comment type="subcellular location">
    <subcellularLocation>
        <location evidence="1">Membrane</location>
        <topology evidence="1">Multi-pass membrane protein</topology>
    </subcellularLocation>
</comment>
<feature type="transmembrane region" description="Helical" evidence="6">
    <location>
        <begin position="55"/>
        <end position="77"/>
    </location>
</feature>
<dbReference type="GO" id="GO:0000271">
    <property type="term" value="P:polysaccharide biosynthetic process"/>
    <property type="evidence" value="ECO:0007669"/>
    <property type="project" value="InterPro"/>
</dbReference>
<dbReference type="InterPro" id="IPR051401">
    <property type="entry name" value="GtrA_CellWall_Glycosyl"/>
</dbReference>
<organism evidence="8 9">
    <name type="scientific">Xylanimonas allomyrinae</name>
    <dbReference type="NCBI Taxonomy" id="2509459"/>
    <lineage>
        <taxon>Bacteria</taxon>
        <taxon>Bacillati</taxon>
        <taxon>Actinomycetota</taxon>
        <taxon>Actinomycetes</taxon>
        <taxon>Micrococcales</taxon>
        <taxon>Promicromonosporaceae</taxon>
        <taxon>Xylanimonas</taxon>
    </lineage>
</organism>
<evidence type="ECO:0000256" key="6">
    <source>
        <dbReference type="SAM" id="Phobius"/>
    </source>
</evidence>
<evidence type="ECO:0000313" key="8">
    <source>
        <dbReference type="EMBL" id="QAY63410.1"/>
    </source>
</evidence>
<proteinExistence type="inferred from homology"/>
<protein>
    <submittedName>
        <fullName evidence="8">GtrA family protein</fullName>
    </submittedName>
</protein>
<evidence type="ECO:0000259" key="7">
    <source>
        <dbReference type="Pfam" id="PF04138"/>
    </source>
</evidence>
<evidence type="ECO:0000256" key="1">
    <source>
        <dbReference type="ARBA" id="ARBA00004141"/>
    </source>
</evidence>